<dbReference type="SUPFAM" id="SSF53955">
    <property type="entry name" value="Lysozyme-like"/>
    <property type="match status" value="1"/>
</dbReference>
<dbReference type="FunFam" id="1.10.3810.10:FF:000001">
    <property type="entry name" value="Penicillin-binding protein 1A"/>
    <property type="match status" value="1"/>
</dbReference>
<feature type="domain" description="Penicillin-binding protein transpeptidase" evidence="29">
    <location>
        <begin position="381"/>
        <end position="653"/>
    </location>
</feature>
<dbReference type="InterPro" id="IPR001264">
    <property type="entry name" value="Glyco_trans_51"/>
</dbReference>
<evidence type="ECO:0000256" key="17">
    <source>
        <dbReference type="ARBA" id="ARBA00022984"/>
    </source>
</evidence>
<evidence type="ECO:0000256" key="5">
    <source>
        <dbReference type="ARBA" id="ARBA00007739"/>
    </source>
</evidence>
<evidence type="ECO:0000256" key="24">
    <source>
        <dbReference type="ARBA" id="ARBA00044770"/>
    </source>
</evidence>
<keyword evidence="16" id="KW-0735">Signal-anchor</keyword>
<feature type="transmembrane region" description="Helical" evidence="28">
    <location>
        <begin position="21"/>
        <end position="45"/>
    </location>
</feature>
<dbReference type="GO" id="GO:0046677">
    <property type="term" value="P:response to antibiotic"/>
    <property type="evidence" value="ECO:0007669"/>
    <property type="project" value="UniProtKB-KW"/>
</dbReference>
<evidence type="ECO:0000256" key="6">
    <source>
        <dbReference type="ARBA" id="ARBA00012448"/>
    </source>
</evidence>
<reference evidence="31" key="1">
    <citation type="submission" date="2011-08" db="EMBL/GenBank/DDBJ databases">
        <authorList>
            <consortium name="The Broad Institute Genome Sequencing Platform"/>
            <person name="Earl A."/>
            <person name="Ward D."/>
            <person name="Feldgarden M."/>
            <person name="Gevers D."/>
            <person name="Sizova M."/>
            <person name="Hazen A."/>
            <person name="Epstein S."/>
            <person name="Young S.K."/>
            <person name="Zeng Q."/>
            <person name="Gargeya S."/>
            <person name="Fitzgerald M."/>
            <person name="Haas B."/>
            <person name="Abouelleil A."/>
            <person name="Alvarado L."/>
            <person name="Arachchi H.M."/>
            <person name="Berlin A."/>
            <person name="Brown A."/>
            <person name="Chapman S.B."/>
            <person name="Chen Z."/>
            <person name="Dunbar C."/>
            <person name="Freedman E."/>
            <person name="Gearin G."/>
            <person name="Gellesch M."/>
            <person name="Goldberg J."/>
            <person name="Griggs A."/>
            <person name="Gujja S."/>
            <person name="Heiman D."/>
            <person name="Howarth C."/>
            <person name="Larson L."/>
            <person name="Lui A."/>
            <person name="MacDonald P.J.P."/>
            <person name="Montmayeur A."/>
            <person name="Murphy C."/>
            <person name="Neiman D."/>
            <person name="Pearson M."/>
            <person name="Priest M."/>
            <person name="Roberts A."/>
            <person name="Saif S."/>
            <person name="Shea T."/>
            <person name="Shenoy N."/>
            <person name="Sisk P."/>
            <person name="Stolte C."/>
            <person name="Sykes S."/>
            <person name="Wortman J."/>
            <person name="Nusbaum C."/>
            <person name="Birren B."/>
        </authorList>
    </citation>
    <scope>NUCLEOTIDE SEQUENCE</scope>
    <source>
        <strain evidence="31">ACB1</strain>
    </source>
</reference>
<accession>G9WKB9</accession>
<evidence type="ECO:0000256" key="4">
    <source>
        <dbReference type="ARBA" id="ARBA00007090"/>
    </source>
</evidence>
<evidence type="ECO:0000256" key="15">
    <source>
        <dbReference type="ARBA" id="ARBA00022960"/>
    </source>
</evidence>
<keyword evidence="18 28" id="KW-1133">Transmembrane helix</keyword>
<comment type="similarity">
    <text evidence="5">In the N-terminal section; belongs to the glycosyltransferase 51 family.</text>
</comment>
<keyword evidence="21" id="KW-0511">Multifunctional enzyme</keyword>
<dbReference type="PANTHER" id="PTHR32282">
    <property type="entry name" value="BINDING PROTEIN TRANSPEPTIDASE, PUTATIVE-RELATED"/>
    <property type="match status" value="1"/>
</dbReference>
<feature type="domain" description="Glycosyl transferase family 51" evidence="30">
    <location>
        <begin position="81"/>
        <end position="256"/>
    </location>
</feature>
<comment type="caution">
    <text evidence="31">The sequence shown here is derived from an EMBL/GenBank/DDBJ whole genome shotgun (WGS) entry which is preliminary data.</text>
</comment>
<feature type="compositionally biased region" description="Gly residues" evidence="27">
    <location>
        <begin position="875"/>
        <end position="890"/>
    </location>
</feature>
<dbReference type="GO" id="GO:0006508">
    <property type="term" value="P:proteolysis"/>
    <property type="evidence" value="ECO:0007669"/>
    <property type="project" value="UniProtKB-KW"/>
</dbReference>
<evidence type="ECO:0000256" key="2">
    <source>
        <dbReference type="ARBA" id="ARBA00004401"/>
    </source>
</evidence>
<evidence type="ECO:0000256" key="3">
    <source>
        <dbReference type="ARBA" id="ARBA00004752"/>
    </source>
</evidence>
<protein>
    <recommendedName>
        <fullName evidence="7">Penicillin-binding protein 1A</fullName>
        <ecNumber evidence="24">2.4.99.28</ecNumber>
        <ecNumber evidence="6">3.4.16.4</ecNumber>
    </recommendedName>
</protein>
<dbReference type="Gene3D" id="3.40.710.10">
    <property type="entry name" value="DD-peptidase/beta-lactamase superfamily"/>
    <property type="match status" value="1"/>
</dbReference>
<dbReference type="STRING" id="796943.HMPREF9625_01826"/>
<dbReference type="GO" id="GO:0005886">
    <property type="term" value="C:plasma membrane"/>
    <property type="evidence" value="ECO:0007669"/>
    <property type="project" value="UniProtKB-SubCell"/>
</dbReference>
<dbReference type="GO" id="GO:0030288">
    <property type="term" value="C:outer membrane-bounded periplasmic space"/>
    <property type="evidence" value="ECO:0007669"/>
    <property type="project" value="TreeGrafter"/>
</dbReference>
<evidence type="ECO:0000256" key="1">
    <source>
        <dbReference type="ARBA" id="ARBA00002624"/>
    </source>
</evidence>
<keyword evidence="12" id="KW-0808">Transferase</keyword>
<evidence type="ECO:0000256" key="11">
    <source>
        <dbReference type="ARBA" id="ARBA00022676"/>
    </source>
</evidence>
<evidence type="ECO:0000256" key="25">
    <source>
        <dbReference type="ARBA" id="ARBA00049902"/>
    </source>
</evidence>
<dbReference type="GO" id="GO:0008360">
    <property type="term" value="P:regulation of cell shape"/>
    <property type="evidence" value="ECO:0007669"/>
    <property type="project" value="UniProtKB-KW"/>
</dbReference>
<evidence type="ECO:0000256" key="18">
    <source>
        <dbReference type="ARBA" id="ARBA00022989"/>
    </source>
</evidence>
<dbReference type="EC" id="3.4.16.4" evidence="6"/>
<dbReference type="GO" id="GO:0009002">
    <property type="term" value="F:serine-type D-Ala-D-Ala carboxypeptidase activity"/>
    <property type="evidence" value="ECO:0007669"/>
    <property type="project" value="UniProtKB-EC"/>
</dbReference>
<evidence type="ECO:0000256" key="7">
    <source>
        <dbReference type="ARBA" id="ARBA00018638"/>
    </source>
</evidence>
<dbReference type="InterPro" id="IPR050396">
    <property type="entry name" value="Glycosyltr_51/Transpeptidase"/>
</dbReference>
<feature type="region of interest" description="Disordered" evidence="27">
    <location>
        <begin position="862"/>
        <end position="905"/>
    </location>
</feature>
<dbReference type="Pfam" id="PF00905">
    <property type="entry name" value="Transpeptidase"/>
    <property type="match status" value="1"/>
</dbReference>
<dbReference type="EC" id="2.4.99.28" evidence="24"/>
<evidence type="ECO:0000256" key="22">
    <source>
        <dbReference type="ARBA" id="ARBA00023316"/>
    </source>
</evidence>
<dbReference type="SUPFAM" id="SSF56601">
    <property type="entry name" value="beta-lactamase/transpeptidase-like"/>
    <property type="match status" value="1"/>
</dbReference>
<gene>
    <name evidence="31" type="ORF">HMPREF9625_01826</name>
</gene>
<evidence type="ECO:0000256" key="26">
    <source>
        <dbReference type="ARBA" id="ARBA00060592"/>
    </source>
</evidence>
<keyword evidence="15" id="KW-0133">Cell shape</keyword>
<dbReference type="InterPro" id="IPR036950">
    <property type="entry name" value="PBP_transglycosylase"/>
</dbReference>
<evidence type="ECO:0000256" key="28">
    <source>
        <dbReference type="SAM" id="Phobius"/>
    </source>
</evidence>
<dbReference type="InterPro" id="IPR001460">
    <property type="entry name" value="PCN-bd_Tpept"/>
</dbReference>
<comment type="similarity">
    <text evidence="4">In the C-terminal section; belongs to the transpeptidase family.</text>
</comment>
<comment type="pathway">
    <text evidence="26">Glycan biosynthesis.</text>
</comment>
<keyword evidence="10" id="KW-0645">Protease</keyword>
<dbReference type="GO" id="GO:0071555">
    <property type="term" value="P:cell wall organization"/>
    <property type="evidence" value="ECO:0007669"/>
    <property type="project" value="UniProtKB-KW"/>
</dbReference>
<evidence type="ECO:0000256" key="16">
    <source>
        <dbReference type="ARBA" id="ARBA00022968"/>
    </source>
</evidence>
<evidence type="ECO:0000256" key="27">
    <source>
        <dbReference type="SAM" id="MobiDB-lite"/>
    </source>
</evidence>
<reference evidence="31" key="2">
    <citation type="submission" date="2013-03" db="EMBL/GenBank/DDBJ databases">
        <title>The Genome Sequence of Oribacterium sp. ACB1.</title>
        <authorList>
            <consortium name="The Broad Institute Genomics Platform"/>
            <consortium name="The Broad Institute Genome Sequencing Center for Infectious Disease"/>
            <person name="Earl A."/>
            <person name="Ward D."/>
            <person name="Feldgarden M."/>
            <person name="Gevers D."/>
            <person name="Sizova M."/>
            <person name="Hazen A."/>
            <person name="Epstein S."/>
            <person name="Walker B."/>
            <person name="Young S."/>
            <person name="Zeng Q."/>
            <person name="Gargeya S."/>
            <person name="Fitzgerald M."/>
            <person name="Haas B."/>
            <person name="Abouelleil A."/>
            <person name="Allen A.W."/>
            <person name="Alvarado L."/>
            <person name="Arachchi H.M."/>
            <person name="Berlin A.M."/>
            <person name="Chapman S.B."/>
            <person name="Gainer-Dewar J."/>
            <person name="Goldberg J."/>
            <person name="Griggs A."/>
            <person name="Gujja S."/>
            <person name="Hansen M."/>
            <person name="Howarth C."/>
            <person name="Imamovic A."/>
            <person name="Ireland A."/>
            <person name="Larimer J."/>
            <person name="McCowan C."/>
            <person name="Murphy C."/>
            <person name="Pearson M."/>
            <person name="Poon T.W."/>
            <person name="Priest M."/>
            <person name="Roberts A."/>
            <person name="Saif S."/>
            <person name="Shea T."/>
            <person name="Sisk P."/>
            <person name="Sykes S."/>
            <person name="Wortman J."/>
            <person name="Nusbaum C."/>
            <person name="Birren B."/>
        </authorList>
    </citation>
    <scope>NUCLEOTIDE SEQUENCE [LARGE SCALE GENOMIC DNA]</scope>
    <source>
        <strain evidence="31">ACB1</strain>
    </source>
</reference>
<keyword evidence="8" id="KW-1003">Cell membrane</keyword>
<keyword evidence="13 28" id="KW-0812">Transmembrane</keyword>
<evidence type="ECO:0000256" key="14">
    <source>
        <dbReference type="ARBA" id="ARBA00022801"/>
    </source>
</evidence>
<keyword evidence="17" id="KW-0573">Peptidoglycan synthesis</keyword>
<dbReference type="PATRIC" id="fig|796943.3.peg.171"/>
<keyword evidence="20" id="KW-0046">Antibiotic resistance</keyword>
<dbReference type="GO" id="GO:0008658">
    <property type="term" value="F:penicillin binding"/>
    <property type="evidence" value="ECO:0007669"/>
    <property type="project" value="InterPro"/>
</dbReference>
<dbReference type="PANTHER" id="PTHR32282:SF11">
    <property type="entry name" value="PENICILLIN-BINDING PROTEIN 1B"/>
    <property type="match status" value="1"/>
</dbReference>
<sequence>MEEKSRKGRKRGTKKRSLLGFFVKFFLSIAAILTVLSVVGFVFFIQPELSRLRGIAYEKLAGSNLKDLTKRSDTVVLDYEGKTLGTINAGHFVYVTIDQISPNLQRAYIAQEDRKFLSHNGVDYKATLRAFVQLVKNKGKITQGGSTITQQVVKNTYLTAERTYTRKIVEIILAQELEKRYSKADIMEIYCNTNFYGNNCYGVEAASQFYFDKAAKDLSIEEAATLAGISNAPTRYDPLRHPDRAVKKRNQVLKSMETVGYLSEEEYEKAISTEFTISKNTQKSTDEDYLSAYALYAATIRMMEVNQFPFTYHFKDQTEKENYQEQYEESYAYYNRELRAGGYTIYTSLNPEIQAQAQEILDQSLSKFQEVQENGKFSMQGAAVIIDNKSGYVVATIGGRGTEDKYNRAYLSFRQPGSAIKPLLDYAPALDLGVFRAASLIDDHKWEDGPSNSGGNYHGEVTLREATNRSLNTVAWQVLEAVGIKNGLEYLEKMQFLGISLRDYDAMAVSIGGFTNGLRIVDMAKGYSTLANGGVYDGKTCILKIESEKNGVVADENSLQSTQVYSEDTAFIMTDILKGTINTEYGTGRGLQLKNKMPAAGKTGTSNGSKDTWFCGYTKYYSMAVWVGHDMPVEMPGIYGATYAGKIWKNVMDTIHEGLPAEDWVQPDTVEKVTDEQSGIMDYVSLSAKKKGEESQKKKEEKDNKQTVMRDLERYENLKIASIEDIFTARALFSEIRELLNEISDEKFKAEYQEKLFAKQKEFLKIEEDRKDEIEEYLKKQEEESSRNESMEESKVKESEDKTSRNIKREAFLSSLTALQSLEYQDGDTEALIADAIERLKDLNGTEDFASLSHQLEKAINRVRKLPTRSSDSGSSGGGSPFYNGPGEGNFPGEADSENGPGVSP</sequence>
<evidence type="ECO:0000256" key="9">
    <source>
        <dbReference type="ARBA" id="ARBA00022645"/>
    </source>
</evidence>
<comment type="subcellular location">
    <subcellularLocation>
        <location evidence="2">Cell membrane</location>
        <topology evidence="2">Single-pass type II membrane protein</topology>
    </subcellularLocation>
</comment>
<keyword evidence="11" id="KW-0328">Glycosyltransferase</keyword>
<evidence type="ECO:0000259" key="29">
    <source>
        <dbReference type="Pfam" id="PF00905"/>
    </source>
</evidence>
<dbReference type="InterPro" id="IPR012338">
    <property type="entry name" value="Beta-lactam/transpept-like"/>
</dbReference>
<organism evidence="31 32">
    <name type="scientific">Oribacterium parvum ACB1</name>
    <dbReference type="NCBI Taxonomy" id="796943"/>
    <lineage>
        <taxon>Bacteria</taxon>
        <taxon>Bacillati</taxon>
        <taxon>Bacillota</taxon>
        <taxon>Clostridia</taxon>
        <taxon>Lachnospirales</taxon>
        <taxon>Lachnospiraceae</taxon>
        <taxon>Oribacterium</taxon>
    </lineage>
</organism>
<evidence type="ECO:0000256" key="8">
    <source>
        <dbReference type="ARBA" id="ARBA00022475"/>
    </source>
</evidence>
<evidence type="ECO:0000256" key="13">
    <source>
        <dbReference type="ARBA" id="ARBA00022692"/>
    </source>
</evidence>
<evidence type="ECO:0000256" key="23">
    <source>
        <dbReference type="ARBA" id="ARBA00034000"/>
    </source>
</evidence>
<name>G9WKB9_9FIRM</name>
<proteinExistence type="inferred from homology"/>
<keyword evidence="32" id="KW-1185">Reference proteome</keyword>
<evidence type="ECO:0000256" key="19">
    <source>
        <dbReference type="ARBA" id="ARBA00023136"/>
    </source>
</evidence>
<dbReference type="Gene3D" id="1.10.3810.10">
    <property type="entry name" value="Biosynthetic peptidoglycan transglycosylase-like"/>
    <property type="match status" value="1"/>
</dbReference>
<evidence type="ECO:0000256" key="20">
    <source>
        <dbReference type="ARBA" id="ARBA00023251"/>
    </source>
</evidence>
<dbReference type="AlphaFoldDB" id="G9WKB9"/>
<comment type="pathway">
    <text evidence="3">Cell wall biogenesis; peptidoglycan biosynthesis.</text>
</comment>
<evidence type="ECO:0000259" key="30">
    <source>
        <dbReference type="Pfam" id="PF00912"/>
    </source>
</evidence>
<feature type="region of interest" description="Disordered" evidence="27">
    <location>
        <begin position="779"/>
        <end position="804"/>
    </location>
</feature>
<dbReference type="EMBL" id="AFZC02000002">
    <property type="protein sequence ID" value="EHL13761.1"/>
    <property type="molecule type" value="Genomic_DNA"/>
</dbReference>
<keyword evidence="14" id="KW-0378">Hydrolase</keyword>
<comment type="catalytic activity">
    <reaction evidence="23">
        <text>Preferential cleavage: (Ac)2-L-Lys-D-Ala-|-D-Ala. Also transpeptidation of peptidyl-alanyl moieties that are N-acyl substituents of D-alanine.</text>
        <dbReference type="EC" id="3.4.16.4"/>
    </reaction>
</comment>
<comment type="function">
    <text evidence="1">Cell wall formation. Synthesis of cross-linked peptidoglycan from the lipid intermediates. The enzyme has a penicillin-insensitive transglycosylase N-terminal domain (formation of linear glycan strands) and a penicillin-sensitive transpeptidase C-terminal domain (cross-linking of the peptide subunits).</text>
</comment>
<dbReference type="HOGENOM" id="CLU_006354_2_2_9"/>
<keyword evidence="19 28" id="KW-0472">Membrane</keyword>
<comment type="catalytic activity">
    <reaction evidence="25">
        <text>[GlcNAc-(1-&gt;4)-Mur2Ac(oyl-L-Ala-gamma-D-Glu-L-Lys-D-Ala-D-Ala)](n)-di-trans,octa-cis-undecaprenyl diphosphate + beta-D-GlcNAc-(1-&gt;4)-Mur2Ac(oyl-L-Ala-gamma-D-Glu-L-Lys-D-Ala-D-Ala)-di-trans,octa-cis-undecaprenyl diphosphate = [GlcNAc-(1-&gt;4)-Mur2Ac(oyl-L-Ala-gamma-D-Glu-L-Lys-D-Ala-D-Ala)](n+1)-di-trans,octa-cis-undecaprenyl diphosphate + di-trans,octa-cis-undecaprenyl diphosphate + H(+)</text>
        <dbReference type="Rhea" id="RHEA:23708"/>
        <dbReference type="Rhea" id="RHEA-COMP:9602"/>
        <dbReference type="Rhea" id="RHEA-COMP:9603"/>
        <dbReference type="ChEBI" id="CHEBI:15378"/>
        <dbReference type="ChEBI" id="CHEBI:58405"/>
        <dbReference type="ChEBI" id="CHEBI:60033"/>
        <dbReference type="ChEBI" id="CHEBI:78435"/>
        <dbReference type="EC" id="2.4.99.28"/>
    </reaction>
</comment>
<dbReference type="Proteomes" id="UP000018461">
    <property type="component" value="Unassembled WGS sequence"/>
</dbReference>
<evidence type="ECO:0000256" key="10">
    <source>
        <dbReference type="ARBA" id="ARBA00022670"/>
    </source>
</evidence>
<evidence type="ECO:0000313" key="31">
    <source>
        <dbReference type="EMBL" id="EHL13761.1"/>
    </source>
</evidence>
<evidence type="ECO:0000256" key="21">
    <source>
        <dbReference type="ARBA" id="ARBA00023268"/>
    </source>
</evidence>
<dbReference type="GO" id="GO:0008955">
    <property type="term" value="F:peptidoglycan glycosyltransferase activity"/>
    <property type="evidence" value="ECO:0007669"/>
    <property type="project" value="UniProtKB-EC"/>
</dbReference>
<keyword evidence="9" id="KW-0121">Carboxypeptidase</keyword>
<dbReference type="RefSeq" id="WP_009535665.1">
    <property type="nucleotide sequence ID" value="NZ_KE148312.1"/>
</dbReference>
<keyword evidence="22" id="KW-0961">Cell wall biogenesis/degradation</keyword>
<dbReference type="GO" id="GO:0009252">
    <property type="term" value="P:peptidoglycan biosynthetic process"/>
    <property type="evidence" value="ECO:0007669"/>
    <property type="project" value="UniProtKB-UniPathway"/>
</dbReference>
<dbReference type="Pfam" id="PF00912">
    <property type="entry name" value="Transgly"/>
    <property type="match status" value="1"/>
</dbReference>
<dbReference type="InterPro" id="IPR023346">
    <property type="entry name" value="Lysozyme-like_dom_sf"/>
</dbReference>
<dbReference type="UniPathway" id="UPA00219"/>
<evidence type="ECO:0000313" key="32">
    <source>
        <dbReference type="Proteomes" id="UP000018461"/>
    </source>
</evidence>
<evidence type="ECO:0000256" key="12">
    <source>
        <dbReference type="ARBA" id="ARBA00022679"/>
    </source>
</evidence>